<evidence type="ECO:0000313" key="2">
    <source>
        <dbReference type="EMBL" id="MHO04952.1"/>
    </source>
</evidence>
<evidence type="ECO:0008006" key="3">
    <source>
        <dbReference type="Google" id="ProtNLM"/>
    </source>
</evidence>
<name>A0A3L0VYS0_ECOLX</name>
<proteinExistence type="predicted"/>
<protein>
    <recommendedName>
        <fullName evidence="3">DUF4968 domain-containing protein</fullName>
    </recommendedName>
</protein>
<feature type="signal peptide" evidence="1">
    <location>
        <begin position="1"/>
        <end position="30"/>
    </location>
</feature>
<keyword evidence="1" id="KW-0732">Signal</keyword>
<sequence length="227" mass="24974">MEKIMTHFLTEILRVALFSILLTCSVATFAADGTFEIETKVPATLSGKLSYASMKFWVEVSGKDAVELWFNDEDYTALMELVGTQVAFDGSMVTYTNGSVYFQPKLVKASAGFTVRKNDELNFDVLLNGELLTHHDSYAGVDVAHQFAIPDGKAALLELFSGGVGCPVLYQLVVVRQDSPTMMSEAFGTCSDLGKLSRTTNGFTLNLPGNPSERWVWDINSVMLRKN</sequence>
<evidence type="ECO:0000256" key="1">
    <source>
        <dbReference type="SAM" id="SignalP"/>
    </source>
</evidence>
<dbReference type="AlphaFoldDB" id="A0A3L0VYS0"/>
<comment type="caution">
    <text evidence="2">The sequence shown here is derived from an EMBL/GenBank/DDBJ whole genome shotgun (WGS) entry which is preliminary data.</text>
</comment>
<feature type="chain" id="PRO_5017966413" description="DUF4968 domain-containing protein" evidence="1">
    <location>
        <begin position="31"/>
        <end position="227"/>
    </location>
</feature>
<accession>A0A3L0VYS0</accession>
<reference evidence="2" key="1">
    <citation type="submission" date="2018-10" db="EMBL/GenBank/DDBJ databases">
        <authorList>
            <consortium name="NARMS: The National Antimicrobial Resistance Monitoring System"/>
        </authorList>
    </citation>
    <scope>NUCLEOTIDE SEQUENCE [LARGE SCALE GENOMIC DNA]</scope>
    <source>
        <strain evidence="2">CVM N17EC0388</strain>
    </source>
</reference>
<gene>
    <name evidence="2" type="ORF">D9F05_11275</name>
</gene>
<dbReference type="EMBL" id="RNRV01000017">
    <property type="protein sequence ID" value="MHO04952.1"/>
    <property type="molecule type" value="Genomic_DNA"/>
</dbReference>
<organism evidence="2">
    <name type="scientific">Escherichia coli</name>
    <dbReference type="NCBI Taxonomy" id="562"/>
    <lineage>
        <taxon>Bacteria</taxon>
        <taxon>Pseudomonadati</taxon>
        <taxon>Pseudomonadota</taxon>
        <taxon>Gammaproteobacteria</taxon>
        <taxon>Enterobacterales</taxon>
        <taxon>Enterobacteriaceae</taxon>
        <taxon>Escherichia</taxon>
    </lineage>
</organism>